<evidence type="ECO:0000313" key="2">
    <source>
        <dbReference type="Proteomes" id="UP000245910"/>
    </source>
</evidence>
<dbReference type="AlphaFoldDB" id="A0A2L2TXA0"/>
<organism evidence="1 2">
    <name type="scientific">Fusarium venenatum</name>
    <dbReference type="NCBI Taxonomy" id="56646"/>
    <lineage>
        <taxon>Eukaryota</taxon>
        <taxon>Fungi</taxon>
        <taxon>Dikarya</taxon>
        <taxon>Ascomycota</taxon>
        <taxon>Pezizomycotina</taxon>
        <taxon>Sordariomycetes</taxon>
        <taxon>Hypocreomycetidae</taxon>
        <taxon>Hypocreales</taxon>
        <taxon>Nectriaceae</taxon>
        <taxon>Fusarium</taxon>
    </lineage>
</organism>
<protein>
    <submittedName>
        <fullName evidence="1">Uncharacterized protein</fullName>
    </submittedName>
</protein>
<reference evidence="2" key="1">
    <citation type="submission" date="2014-10" db="EMBL/GenBank/DDBJ databases">
        <authorList>
            <person name="King R."/>
        </authorList>
    </citation>
    <scope>NUCLEOTIDE SEQUENCE [LARGE SCALE GENOMIC DNA]</scope>
    <source>
        <strain evidence="2">A3/5</strain>
    </source>
</reference>
<sequence length="57" mass="6357">MDSAAFLSCLWRKDRQSSDETGTVAVILYKNSSTVNIFQLHADTIASKRSRKIDAPI</sequence>
<proteinExistence type="predicted"/>
<keyword evidence="2" id="KW-1185">Reference proteome</keyword>
<evidence type="ECO:0000313" key="1">
    <source>
        <dbReference type="EMBL" id="CEI69266.1"/>
    </source>
</evidence>
<dbReference type="EMBL" id="LN649231">
    <property type="protein sequence ID" value="CEI69266.1"/>
    <property type="molecule type" value="Genomic_DNA"/>
</dbReference>
<dbReference type="Proteomes" id="UP000245910">
    <property type="component" value="Chromosome III"/>
</dbReference>
<name>A0A2L2TXA0_9HYPO</name>
<accession>A0A2L2TXA0</accession>